<dbReference type="SUPFAM" id="SSF140500">
    <property type="entry name" value="BAS1536-like"/>
    <property type="match status" value="1"/>
</dbReference>
<dbReference type="Proteomes" id="UP000049855">
    <property type="component" value="Unassembled WGS sequence"/>
</dbReference>
<keyword evidence="2" id="KW-1185">Reference proteome</keyword>
<dbReference type="InterPro" id="IPR036638">
    <property type="entry name" value="HLH_DNA-bd_sf"/>
</dbReference>
<reference evidence="2" key="1">
    <citation type="submission" date="2015-03" db="EMBL/GenBank/DDBJ databases">
        <authorList>
            <person name="Nijsse Bart"/>
        </authorList>
    </citation>
    <scope>NUCLEOTIDE SEQUENCE [LARGE SCALE GENOMIC DNA]</scope>
</reference>
<proteinExistence type="predicted"/>
<sequence length="57" mass="6756">MLLDNIEKITINDIIENLRERMHSLAVSYGLSHPQVLEASQLLDHEISKYYHQQRNH</sequence>
<dbReference type="InterPro" id="IPR018540">
    <property type="entry name" value="Spo0E-like"/>
</dbReference>
<dbReference type="AlphaFoldDB" id="A0A0U1L6S6"/>
<accession>A0A0U1L6S6</accession>
<dbReference type="GO" id="GO:0043937">
    <property type="term" value="P:regulation of sporulation"/>
    <property type="evidence" value="ECO:0007669"/>
    <property type="project" value="InterPro"/>
</dbReference>
<dbReference type="InterPro" id="IPR037208">
    <property type="entry name" value="Spo0E-like_sf"/>
</dbReference>
<dbReference type="Pfam" id="PF09388">
    <property type="entry name" value="SpoOE-like"/>
    <property type="match status" value="1"/>
</dbReference>
<dbReference type="Gene3D" id="4.10.280.10">
    <property type="entry name" value="Helix-loop-helix DNA-binding domain"/>
    <property type="match status" value="1"/>
</dbReference>
<evidence type="ECO:0000313" key="2">
    <source>
        <dbReference type="Proteomes" id="UP000049855"/>
    </source>
</evidence>
<protein>
    <recommendedName>
        <fullName evidence="3">Spo0E like sporulation regulatory protein</fullName>
    </recommendedName>
</protein>
<evidence type="ECO:0008006" key="3">
    <source>
        <dbReference type="Google" id="ProtNLM"/>
    </source>
</evidence>
<dbReference type="GO" id="GO:0046983">
    <property type="term" value="F:protein dimerization activity"/>
    <property type="evidence" value="ECO:0007669"/>
    <property type="project" value="InterPro"/>
</dbReference>
<name>A0A0U1L6S6_9FIRM</name>
<organism evidence="1 2">
    <name type="scientific">Sporomusa ovata</name>
    <dbReference type="NCBI Taxonomy" id="2378"/>
    <lineage>
        <taxon>Bacteria</taxon>
        <taxon>Bacillati</taxon>
        <taxon>Bacillota</taxon>
        <taxon>Negativicutes</taxon>
        <taxon>Selenomonadales</taxon>
        <taxon>Sporomusaceae</taxon>
        <taxon>Sporomusa</taxon>
    </lineage>
</organism>
<dbReference type="EMBL" id="CTRP01000016">
    <property type="protein sequence ID" value="CQR75215.1"/>
    <property type="molecule type" value="Genomic_DNA"/>
</dbReference>
<gene>
    <name evidence="1" type="ORF">SpAn4DRAFT_4321</name>
</gene>
<evidence type="ECO:0000313" key="1">
    <source>
        <dbReference type="EMBL" id="CQR75215.1"/>
    </source>
</evidence>